<name>A0A382HTU1_9ZZZZ</name>
<dbReference type="Gene3D" id="2.30.40.10">
    <property type="entry name" value="Urease, subunit C, domain 1"/>
    <property type="match status" value="1"/>
</dbReference>
<dbReference type="InterPro" id="IPR011059">
    <property type="entry name" value="Metal-dep_hydrolase_composite"/>
</dbReference>
<evidence type="ECO:0008006" key="2">
    <source>
        <dbReference type="Google" id="ProtNLM"/>
    </source>
</evidence>
<organism evidence="1">
    <name type="scientific">marine metagenome</name>
    <dbReference type="NCBI Taxonomy" id="408172"/>
    <lineage>
        <taxon>unclassified sequences</taxon>
        <taxon>metagenomes</taxon>
        <taxon>ecological metagenomes</taxon>
    </lineage>
</organism>
<dbReference type="Gene3D" id="3.20.20.140">
    <property type="entry name" value="Metal-dependent hydrolases"/>
    <property type="match status" value="1"/>
</dbReference>
<dbReference type="EMBL" id="UINC01063208">
    <property type="protein sequence ID" value="SVB90599.1"/>
    <property type="molecule type" value="Genomic_DNA"/>
</dbReference>
<dbReference type="PROSITE" id="PS51257">
    <property type="entry name" value="PROKAR_LIPOPROTEIN"/>
    <property type="match status" value="1"/>
</dbReference>
<dbReference type="GO" id="GO:0016810">
    <property type="term" value="F:hydrolase activity, acting on carbon-nitrogen (but not peptide) bonds"/>
    <property type="evidence" value="ECO:0007669"/>
    <property type="project" value="InterPro"/>
</dbReference>
<evidence type="ECO:0000313" key="1">
    <source>
        <dbReference type="EMBL" id="SVB90599.1"/>
    </source>
</evidence>
<sequence>MLRHGPLLVAFVLVSACAPPPDHDLILRNGTIIDGIGTPSFVGDLAINDDRITAVGDLGDSRGVTELDVSGLVVAPGFINMLSWAGEALLEDGRSQGDIRQGVTLEVFGEGVSGGPLTDQMKTLEVTSQGDIKFDVEWTTLGDYLEHLAGKGVSPNIASFVG</sequence>
<accession>A0A382HTU1</accession>
<reference evidence="1" key="1">
    <citation type="submission" date="2018-05" db="EMBL/GenBank/DDBJ databases">
        <authorList>
            <person name="Lanie J.A."/>
            <person name="Ng W.-L."/>
            <person name="Kazmierczak K.M."/>
            <person name="Andrzejewski T.M."/>
            <person name="Davidsen T.M."/>
            <person name="Wayne K.J."/>
            <person name="Tettelin H."/>
            <person name="Glass J.I."/>
            <person name="Rusch D."/>
            <person name="Podicherti R."/>
            <person name="Tsui H.-C.T."/>
            <person name="Winkler M.E."/>
        </authorList>
    </citation>
    <scope>NUCLEOTIDE SEQUENCE</scope>
</reference>
<protein>
    <recommendedName>
        <fullName evidence="2">Amidohydrolase 3 domain-containing protein</fullName>
    </recommendedName>
</protein>
<dbReference type="AlphaFoldDB" id="A0A382HTU1"/>
<dbReference type="SUPFAM" id="SSF51338">
    <property type="entry name" value="Composite domain of metallo-dependent hydrolases"/>
    <property type="match status" value="1"/>
</dbReference>
<feature type="non-terminal residue" evidence="1">
    <location>
        <position position="162"/>
    </location>
</feature>
<proteinExistence type="predicted"/>
<gene>
    <name evidence="1" type="ORF">METZ01_LOCUS243453</name>
</gene>